<feature type="transmembrane region" description="Helical" evidence="8">
    <location>
        <begin position="16"/>
        <end position="41"/>
    </location>
</feature>
<keyword evidence="6" id="KW-0675">Receptor</keyword>
<keyword evidence="7" id="KW-0807">Transducer</keyword>
<organism evidence="10 11">
    <name type="scientific">Adineta steineri</name>
    <dbReference type="NCBI Taxonomy" id="433720"/>
    <lineage>
        <taxon>Eukaryota</taxon>
        <taxon>Metazoa</taxon>
        <taxon>Spiralia</taxon>
        <taxon>Gnathifera</taxon>
        <taxon>Rotifera</taxon>
        <taxon>Eurotatoria</taxon>
        <taxon>Bdelloidea</taxon>
        <taxon>Adinetida</taxon>
        <taxon>Adinetidae</taxon>
        <taxon>Adineta</taxon>
    </lineage>
</organism>
<evidence type="ECO:0000259" key="9">
    <source>
        <dbReference type="PROSITE" id="PS50262"/>
    </source>
</evidence>
<evidence type="ECO:0000313" key="11">
    <source>
        <dbReference type="Proteomes" id="UP000663845"/>
    </source>
</evidence>
<name>A0A814QH32_9BILA</name>
<feature type="domain" description="G-protein coupled receptors family 1 profile" evidence="9">
    <location>
        <begin position="32"/>
        <end position="300"/>
    </location>
</feature>
<comment type="caution">
    <text evidence="10">The sequence shown here is derived from an EMBL/GenBank/DDBJ whole genome shotgun (WGS) entry which is preliminary data.</text>
</comment>
<dbReference type="PROSITE" id="PS50262">
    <property type="entry name" value="G_PROTEIN_RECEP_F1_2"/>
    <property type="match status" value="1"/>
</dbReference>
<evidence type="ECO:0000256" key="8">
    <source>
        <dbReference type="SAM" id="Phobius"/>
    </source>
</evidence>
<dbReference type="GO" id="GO:0004930">
    <property type="term" value="F:G protein-coupled receptor activity"/>
    <property type="evidence" value="ECO:0007669"/>
    <property type="project" value="UniProtKB-KW"/>
</dbReference>
<evidence type="ECO:0000256" key="5">
    <source>
        <dbReference type="ARBA" id="ARBA00023136"/>
    </source>
</evidence>
<feature type="transmembrane region" description="Helical" evidence="8">
    <location>
        <begin position="241"/>
        <end position="264"/>
    </location>
</feature>
<evidence type="ECO:0000256" key="3">
    <source>
        <dbReference type="ARBA" id="ARBA00022989"/>
    </source>
</evidence>
<gene>
    <name evidence="10" type="ORF">JYZ213_LOCUS22435</name>
</gene>
<protein>
    <recommendedName>
        <fullName evidence="9">G-protein coupled receptors family 1 profile domain-containing protein</fullName>
    </recommendedName>
</protein>
<evidence type="ECO:0000256" key="1">
    <source>
        <dbReference type="ARBA" id="ARBA00004141"/>
    </source>
</evidence>
<keyword evidence="3 8" id="KW-1133">Transmembrane helix</keyword>
<feature type="transmembrane region" description="Helical" evidence="8">
    <location>
        <begin position="96"/>
        <end position="115"/>
    </location>
</feature>
<dbReference type="PANTHER" id="PTHR24243:SF233">
    <property type="entry name" value="THYROTROPIN-RELEASING HORMONE RECEPTOR"/>
    <property type="match status" value="1"/>
</dbReference>
<dbReference type="GO" id="GO:0005886">
    <property type="term" value="C:plasma membrane"/>
    <property type="evidence" value="ECO:0007669"/>
    <property type="project" value="TreeGrafter"/>
</dbReference>
<accession>A0A814QH32</accession>
<evidence type="ECO:0000256" key="7">
    <source>
        <dbReference type="ARBA" id="ARBA00023224"/>
    </source>
</evidence>
<evidence type="ECO:0000256" key="6">
    <source>
        <dbReference type="ARBA" id="ARBA00023170"/>
    </source>
</evidence>
<dbReference type="Proteomes" id="UP000663845">
    <property type="component" value="Unassembled WGS sequence"/>
</dbReference>
<dbReference type="PANTHER" id="PTHR24243">
    <property type="entry name" value="G-PROTEIN COUPLED RECEPTOR"/>
    <property type="match status" value="1"/>
</dbReference>
<dbReference type="EMBL" id="CAJNOG010000255">
    <property type="protein sequence ID" value="CAF1120243.1"/>
    <property type="molecule type" value="Genomic_DNA"/>
</dbReference>
<feature type="transmembrane region" description="Helical" evidence="8">
    <location>
        <begin position="53"/>
        <end position="76"/>
    </location>
</feature>
<dbReference type="Pfam" id="PF00001">
    <property type="entry name" value="7tm_1"/>
    <property type="match status" value="1"/>
</dbReference>
<evidence type="ECO:0000256" key="4">
    <source>
        <dbReference type="ARBA" id="ARBA00023040"/>
    </source>
</evidence>
<comment type="subcellular location">
    <subcellularLocation>
        <location evidence="1">Membrane</location>
        <topology evidence="1">Multi-pass membrane protein</topology>
    </subcellularLocation>
</comment>
<keyword evidence="5 8" id="KW-0472">Membrane</keyword>
<evidence type="ECO:0000256" key="2">
    <source>
        <dbReference type="ARBA" id="ARBA00022692"/>
    </source>
</evidence>
<feature type="transmembrane region" description="Helical" evidence="8">
    <location>
        <begin position="186"/>
        <end position="210"/>
    </location>
</feature>
<sequence length="343" mass="39300">MSSVDVTTINQINTTATIIVLVLSFFNFIFGGTGLTLNILVFRRPFLRRESCAVYFFWSTCYSLLVVFVIMPIRILSDGYSIDISIYNIVICKTEAYIFHVIRTISVWLILMACIDRYFNSSSKAQIRRMSSLKIARISTVFISILIIILYSPMMIYFDLTYSMNGSGNIVAACSSRKGICRSFDAFWYMILYSLFPSLLMLLFGFLTILNLRRHRQIVPVGPAGNNSVVRRTDTQLLRMLIAQVCVIIISTLPFCIVQLYSSFTTNLVKDPLRVAIESLASRVAGTIPYFAHMSSFYLYTLTGTTFRKELIKIIKRWRHPNQNLMPVTQAETQHMSMLRSRL</sequence>
<evidence type="ECO:0000313" key="10">
    <source>
        <dbReference type="EMBL" id="CAF1120243.1"/>
    </source>
</evidence>
<reference evidence="10" key="1">
    <citation type="submission" date="2021-02" db="EMBL/GenBank/DDBJ databases">
        <authorList>
            <person name="Nowell W R."/>
        </authorList>
    </citation>
    <scope>NUCLEOTIDE SEQUENCE</scope>
</reference>
<feature type="transmembrane region" description="Helical" evidence="8">
    <location>
        <begin position="284"/>
        <end position="307"/>
    </location>
</feature>
<keyword evidence="4" id="KW-0297">G-protein coupled receptor</keyword>
<keyword evidence="2 8" id="KW-0812">Transmembrane</keyword>
<dbReference type="InterPro" id="IPR000276">
    <property type="entry name" value="GPCR_Rhodpsn"/>
</dbReference>
<dbReference type="SUPFAM" id="SSF81321">
    <property type="entry name" value="Family A G protein-coupled receptor-like"/>
    <property type="match status" value="1"/>
</dbReference>
<proteinExistence type="predicted"/>
<feature type="transmembrane region" description="Helical" evidence="8">
    <location>
        <begin position="135"/>
        <end position="158"/>
    </location>
</feature>
<dbReference type="InterPro" id="IPR017452">
    <property type="entry name" value="GPCR_Rhodpsn_7TM"/>
</dbReference>
<dbReference type="AlphaFoldDB" id="A0A814QH32"/>
<dbReference type="Gene3D" id="1.20.1070.10">
    <property type="entry name" value="Rhodopsin 7-helix transmembrane proteins"/>
    <property type="match status" value="1"/>
</dbReference>